<dbReference type="InterPro" id="IPR043504">
    <property type="entry name" value="Peptidase_S1_PA_chymotrypsin"/>
</dbReference>
<evidence type="ECO:0000256" key="2">
    <source>
        <dbReference type="ARBA" id="ARBA00022801"/>
    </source>
</evidence>
<dbReference type="SMART" id="SM00020">
    <property type="entry name" value="Tryp_SPc"/>
    <property type="match status" value="1"/>
</dbReference>
<dbReference type="RefSeq" id="XP_041435673.1">
    <property type="nucleotide sequence ID" value="XM_041579739.1"/>
</dbReference>
<sequence>MSTASKTSAQNISACGKGGPLALTGKIVGGTNAALGSWPWQAALVSNYLCGASLISNTWLVTAAHCIVKNDPNSYTVRLGTLYWSTTINRLKLQQIIVHEKYSSAATGYDIALLKLVTPVTFTSYIQPVCLPETTSSFPDNSSCYITGWGTLKYGGSVSDILQEAQVEIINTELCSSSLMYGSTIKPSMLCAGYVDGKIDSCQGDSGGPLVSQNSNDSSWYLVGIVSFGDGCAKAYRPGVYARVTYLRDWIKEKTGI</sequence>
<dbReference type="Pfam" id="PF00089">
    <property type="entry name" value="Trypsin"/>
    <property type="match status" value="1"/>
</dbReference>
<dbReference type="PRINTS" id="PR00722">
    <property type="entry name" value="CHYMOTRYPSIN"/>
</dbReference>
<organism evidence="5 6">
    <name type="scientific">Xenopus laevis</name>
    <name type="common">African clawed frog</name>
    <dbReference type="NCBI Taxonomy" id="8355"/>
    <lineage>
        <taxon>Eukaryota</taxon>
        <taxon>Metazoa</taxon>
        <taxon>Chordata</taxon>
        <taxon>Craniata</taxon>
        <taxon>Vertebrata</taxon>
        <taxon>Euteleostomi</taxon>
        <taxon>Amphibia</taxon>
        <taxon>Batrachia</taxon>
        <taxon>Anura</taxon>
        <taxon>Pipoidea</taxon>
        <taxon>Pipidae</taxon>
        <taxon>Xenopodinae</taxon>
        <taxon>Xenopus</taxon>
        <taxon>Xenopus</taxon>
    </lineage>
</organism>
<evidence type="ECO:0000256" key="4">
    <source>
        <dbReference type="ARBA" id="ARBA00023157"/>
    </source>
</evidence>
<keyword evidence="1" id="KW-0645">Protease</keyword>
<dbReference type="OrthoDB" id="9425590at2759"/>
<dbReference type="SUPFAM" id="SSF50494">
    <property type="entry name" value="Trypsin-like serine proteases"/>
    <property type="match status" value="1"/>
</dbReference>
<dbReference type="GO" id="GO:0006508">
    <property type="term" value="P:proteolysis"/>
    <property type="evidence" value="ECO:0007669"/>
    <property type="project" value="UniProtKB-KW"/>
</dbReference>
<dbReference type="PROSITE" id="PS50240">
    <property type="entry name" value="TRYPSIN_DOM"/>
    <property type="match status" value="1"/>
</dbReference>
<protein>
    <submittedName>
        <fullName evidence="6">Transmembrane protease serine 11C-like</fullName>
    </submittedName>
</protein>
<dbReference type="PROSITE" id="PS00134">
    <property type="entry name" value="TRYPSIN_HIS"/>
    <property type="match status" value="1"/>
</dbReference>
<keyword evidence="5" id="KW-1185">Reference proteome</keyword>
<dbReference type="GO" id="GO:0005886">
    <property type="term" value="C:plasma membrane"/>
    <property type="evidence" value="ECO:0000318"/>
    <property type="project" value="GO_Central"/>
</dbReference>
<dbReference type="Proteomes" id="UP000186698">
    <property type="component" value="Chromosome 1S"/>
</dbReference>
<evidence type="ECO:0000256" key="1">
    <source>
        <dbReference type="ARBA" id="ARBA00022670"/>
    </source>
</evidence>
<dbReference type="InterPro" id="IPR018114">
    <property type="entry name" value="TRYPSIN_HIS"/>
</dbReference>
<dbReference type="KEGG" id="xla:121399330"/>
<keyword evidence="4" id="KW-1015">Disulfide bond</keyword>
<dbReference type="Gene3D" id="2.40.10.10">
    <property type="entry name" value="Trypsin-like serine proteases"/>
    <property type="match status" value="1"/>
</dbReference>
<dbReference type="STRING" id="8355.A0A1L8HMQ5"/>
<gene>
    <name evidence="6" type="primary">LOC121399330</name>
</gene>
<keyword evidence="2" id="KW-0378">Hydrolase</keyword>
<dbReference type="GO" id="GO:0008236">
    <property type="term" value="F:serine-type peptidase activity"/>
    <property type="evidence" value="ECO:0000318"/>
    <property type="project" value="GO_Central"/>
</dbReference>
<dbReference type="PROSITE" id="PS00135">
    <property type="entry name" value="TRYPSIN_SER"/>
    <property type="match status" value="1"/>
</dbReference>
<accession>A0A1L8HMQ5</accession>
<dbReference type="InterPro" id="IPR001254">
    <property type="entry name" value="Trypsin_dom"/>
</dbReference>
<evidence type="ECO:0000256" key="3">
    <source>
        <dbReference type="ARBA" id="ARBA00022825"/>
    </source>
</evidence>
<reference evidence="6" key="1">
    <citation type="submission" date="2025-08" db="UniProtKB">
        <authorList>
            <consortium name="RefSeq"/>
        </authorList>
    </citation>
    <scope>IDENTIFICATION</scope>
    <source>
        <strain evidence="6">J_2021</strain>
        <tissue evidence="6">Erythrocytes</tissue>
    </source>
</reference>
<dbReference type="GeneID" id="121399330"/>
<dbReference type="CDD" id="cd00190">
    <property type="entry name" value="Tryp_SPc"/>
    <property type="match status" value="1"/>
</dbReference>
<dbReference type="GO" id="GO:0004252">
    <property type="term" value="F:serine-type endopeptidase activity"/>
    <property type="evidence" value="ECO:0007669"/>
    <property type="project" value="InterPro"/>
</dbReference>
<dbReference type="CTD" id="121399330"/>
<dbReference type="InterPro" id="IPR001314">
    <property type="entry name" value="Peptidase_S1A"/>
</dbReference>
<dbReference type="FunFam" id="2.40.10.10:FF:000003">
    <property type="entry name" value="Transmembrane serine protease 3"/>
    <property type="match status" value="1"/>
</dbReference>
<dbReference type="InterPro" id="IPR009003">
    <property type="entry name" value="Peptidase_S1_PA"/>
</dbReference>
<dbReference type="PaxDb" id="8355-A0A1L8HMQ5"/>
<evidence type="ECO:0000313" key="5">
    <source>
        <dbReference type="Proteomes" id="UP000186698"/>
    </source>
</evidence>
<dbReference type="AlphaFoldDB" id="A0A1L8HMQ5"/>
<proteinExistence type="predicted"/>
<dbReference type="PANTHER" id="PTHR24252:SF28">
    <property type="entry name" value="TRANSMEMBRANE PROTEASE SERINE 11C ISOFORM X1"/>
    <property type="match status" value="1"/>
</dbReference>
<name>A0A1L8HMQ5_XENLA</name>
<evidence type="ECO:0000313" key="6">
    <source>
        <dbReference type="RefSeq" id="XP_041435673.1"/>
    </source>
</evidence>
<dbReference type="PANTHER" id="PTHR24252">
    <property type="entry name" value="ACROSIN-RELATED"/>
    <property type="match status" value="1"/>
</dbReference>
<dbReference type="InterPro" id="IPR033116">
    <property type="entry name" value="TRYPSIN_SER"/>
</dbReference>
<keyword evidence="3" id="KW-0720">Serine protease</keyword>